<keyword evidence="4" id="KW-1185">Reference proteome</keyword>
<reference evidence="3" key="2">
    <citation type="submission" date="2020-05" db="UniProtKB">
        <authorList>
            <consortium name="EnsemblMetazoa"/>
        </authorList>
    </citation>
    <scope>IDENTIFICATION</scope>
    <source>
        <strain evidence="3">FAR1</strain>
    </source>
</reference>
<protein>
    <submittedName>
        <fullName evidence="3">Uncharacterized protein</fullName>
    </submittedName>
</protein>
<feature type="coiled-coil region" evidence="1">
    <location>
        <begin position="41"/>
        <end position="100"/>
    </location>
</feature>
<dbReference type="Proteomes" id="UP000075886">
    <property type="component" value="Unassembled WGS sequence"/>
</dbReference>
<proteinExistence type="predicted"/>
<sequence length="206" mass="23566">MEELLSSQDRWLSIAEAARRVTTNLQLCWQEYQAATNVTANRASVESLEEERRQLMALRQEQQDRRIAQVRAREAEDRLARTEERAARRLTNNIADAERVADAILLAEAIHTGESRRPTRPRSDVVPRYSSSGESRNQLEEPGTRRGSRRGPASAEELIQQHQRRLARRRSASATPKSEPLGPAWFLMADLQSFPMERLHCDIVNV</sequence>
<dbReference type="AlphaFoldDB" id="A0A182QMQ7"/>
<dbReference type="EMBL" id="AXCN02001771">
    <property type="status" value="NOT_ANNOTATED_CDS"/>
    <property type="molecule type" value="Genomic_DNA"/>
</dbReference>
<feature type="compositionally biased region" description="Basic and acidic residues" evidence="2">
    <location>
        <begin position="114"/>
        <end position="125"/>
    </location>
</feature>
<reference evidence="4" key="1">
    <citation type="submission" date="2014-01" db="EMBL/GenBank/DDBJ databases">
        <title>The Genome Sequence of Anopheles farauti FAR1 (V2).</title>
        <authorList>
            <consortium name="The Broad Institute Genomics Platform"/>
            <person name="Neafsey D.E."/>
            <person name="Besansky N."/>
            <person name="Howell P."/>
            <person name="Walton C."/>
            <person name="Young S.K."/>
            <person name="Zeng Q."/>
            <person name="Gargeya S."/>
            <person name="Fitzgerald M."/>
            <person name="Haas B."/>
            <person name="Abouelleil A."/>
            <person name="Allen A.W."/>
            <person name="Alvarado L."/>
            <person name="Arachchi H.M."/>
            <person name="Berlin A.M."/>
            <person name="Chapman S.B."/>
            <person name="Gainer-Dewar J."/>
            <person name="Goldberg J."/>
            <person name="Griggs A."/>
            <person name="Gujja S."/>
            <person name="Hansen M."/>
            <person name="Howarth C."/>
            <person name="Imamovic A."/>
            <person name="Ireland A."/>
            <person name="Larimer J."/>
            <person name="McCowan C."/>
            <person name="Murphy C."/>
            <person name="Pearson M."/>
            <person name="Poon T.W."/>
            <person name="Priest M."/>
            <person name="Roberts A."/>
            <person name="Saif S."/>
            <person name="Shea T."/>
            <person name="Sisk P."/>
            <person name="Sykes S."/>
            <person name="Wortman J."/>
            <person name="Nusbaum C."/>
            <person name="Birren B."/>
        </authorList>
    </citation>
    <scope>NUCLEOTIDE SEQUENCE [LARGE SCALE GENOMIC DNA]</scope>
    <source>
        <strain evidence="4">FAR1</strain>
    </source>
</reference>
<organism evidence="3 4">
    <name type="scientific">Anopheles farauti</name>
    <dbReference type="NCBI Taxonomy" id="69004"/>
    <lineage>
        <taxon>Eukaryota</taxon>
        <taxon>Metazoa</taxon>
        <taxon>Ecdysozoa</taxon>
        <taxon>Arthropoda</taxon>
        <taxon>Hexapoda</taxon>
        <taxon>Insecta</taxon>
        <taxon>Pterygota</taxon>
        <taxon>Neoptera</taxon>
        <taxon>Endopterygota</taxon>
        <taxon>Diptera</taxon>
        <taxon>Nematocera</taxon>
        <taxon>Culicoidea</taxon>
        <taxon>Culicidae</taxon>
        <taxon>Anophelinae</taxon>
        <taxon>Anopheles</taxon>
    </lineage>
</organism>
<evidence type="ECO:0000256" key="1">
    <source>
        <dbReference type="SAM" id="Coils"/>
    </source>
</evidence>
<dbReference type="EnsemblMetazoa" id="AFAF013300-RA">
    <property type="protein sequence ID" value="AFAF013300-PA"/>
    <property type="gene ID" value="AFAF013300"/>
</dbReference>
<name>A0A182QMQ7_9DIPT</name>
<evidence type="ECO:0000313" key="4">
    <source>
        <dbReference type="Proteomes" id="UP000075886"/>
    </source>
</evidence>
<accession>A0A182QMQ7</accession>
<dbReference type="EMBL" id="AXCN02001772">
    <property type="status" value="NOT_ANNOTATED_CDS"/>
    <property type="molecule type" value="Genomic_DNA"/>
</dbReference>
<dbReference type="VEuPathDB" id="VectorBase:AFAF013300"/>
<keyword evidence="1" id="KW-0175">Coiled coil</keyword>
<feature type="compositionally biased region" description="Basic residues" evidence="2">
    <location>
        <begin position="162"/>
        <end position="171"/>
    </location>
</feature>
<evidence type="ECO:0000256" key="2">
    <source>
        <dbReference type="SAM" id="MobiDB-lite"/>
    </source>
</evidence>
<feature type="region of interest" description="Disordered" evidence="2">
    <location>
        <begin position="114"/>
        <end position="181"/>
    </location>
</feature>
<evidence type="ECO:0000313" key="3">
    <source>
        <dbReference type="EnsemblMetazoa" id="AFAF013300-PA"/>
    </source>
</evidence>